<dbReference type="FunFam" id="3.60.10.10:FF:000221">
    <property type="entry name" value="Uncharacterized protein"/>
    <property type="match status" value="1"/>
</dbReference>
<comment type="caution">
    <text evidence="1">The sequence shown here is derived from an EMBL/GenBank/DDBJ whole genome shotgun (WGS) entry which is preliminary data.</text>
</comment>
<dbReference type="Gene3D" id="3.60.10.10">
    <property type="entry name" value="Endonuclease/exonuclease/phosphatase"/>
    <property type="match status" value="1"/>
</dbReference>
<gene>
    <name evidence="1" type="ORF">MSPICULIGERA_LOCUS3883</name>
</gene>
<dbReference type="PANTHER" id="PTHR12997">
    <property type="entry name" value="TYPE I INOSITOL-1,4,5-TRISPHOSPHATE 5-PHOSPHATASE"/>
    <property type="match status" value="1"/>
</dbReference>
<reference evidence="1" key="1">
    <citation type="submission" date="2023-06" db="EMBL/GenBank/DDBJ databases">
        <authorList>
            <person name="Delattre M."/>
        </authorList>
    </citation>
    <scope>NUCLEOTIDE SEQUENCE</scope>
    <source>
        <strain evidence="1">AF72</strain>
    </source>
</reference>
<name>A0AA36CB94_9BILA</name>
<sequence length="402" mass="45964">MTDYIKQVTVTGDVSELRLQTEELDSWIREVTQEIWEQKPELGIVHVQGLLSNEDPRAFAQKISSGIAHDPRMSGNFEAVRGFFDITNTGLGSLYFFKNADEVRYYDRFSNSGYQQLRRGEEIVIGRPECDGFISSTFELSFNFASNFKGSDGRRDIANQRTGFLLARFRVYGREFTFVNINLHSVPFEDVNELMEQPQVTRAAAQREKQIEMLLKELDSEGLREDSIIVAGAFNSQLHETAMLGDLANTQRASTFARTRDDGRLEAIEQRDRHGRSTVTVEEHRFDLHSIHDWFFKLGRGQMVKKYNGELAQVVFAGKLLEESVFFQPSRHYGINEKTGKEEFLRNLCPAWSDRILYNAAISDLFRHDSFCASGLYYGIVAEKVNVGQHKPVSLHATICLK</sequence>
<keyword evidence="2" id="KW-1185">Reference proteome</keyword>
<dbReference type="InterPro" id="IPR039737">
    <property type="entry name" value="INPP5A"/>
</dbReference>
<evidence type="ECO:0000313" key="1">
    <source>
        <dbReference type="EMBL" id="CAJ0565231.1"/>
    </source>
</evidence>
<dbReference type="InterPro" id="IPR036691">
    <property type="entry name" value="Endo/exonu/phosph_ase_sf"/>
</dbReference>
<proteinExistence type="predicted"/>
<organism evidence="1 2">
    <name type="scientific">Mesorhabditis spiculigera</name>
    <dbReference type="NCBI Taxonomy" id="96644"/>
    <lineage>
        <taxon>Eukaryota</taxon>
        <taxon>Metazoa</taxon>
        <taxon>Ecdysozoa</taxon>
        <taxon>Nematoda</taxon>
        <taxon>Chromadorea</taxon>
        <taxon>Rhabditida</taxon>
        <taxon>Rhabditina</taxon>
        <taxon>Rhabditomorpha</taxon>
        <taxon>Rhabditoidea</taxon>
        <taxon>Rhabditidae</taxon>
        <taxon>Mesorhabditinae</taxon>
        <taxon>Mesorhabditis</taxon>
    </lineage>
</organism>
<dbReference type="SUPFAM" id="SSF56219">
    <property type="entry name" value="DNase I-like"/>
    <property type="match status" value="1"/>
</dbReference>
<dbReference type="PANTHER" id="PTHR12997:SF5">
    <property type="entry name" value="ENDONUCLEASE_EXONUCLEASE_PHOSPHATASE FAMILY PROTEIN"/>
    <property type="match status" value="1"/>
</dbReference>
<evidence type="ECO:0000313" key="2">
    <source>
        <dbReference type="Proteomes" id="UP001177023"/>
    </source>
</evidence>
<dbReference type="GO" id="GO:0004445">
    <property type="term" value="F:inositol-polyphosphate 5-phosphatase activity"/>
    <property type="evidence" value="ECO:0007669"/>
    <property type="project" value="InterPro"/>
</dbReference>
<dbReference type="AlphaFoldDB" id="A0AA36CB94"/>
<accession>A0AA36CB94</accession>
<protein>
    <submittedName>
        <fullName evidence="1">Uncharacterized protein</fullName>
    </submittedName>
</protein>
<dbReference type="Proteomes" id="UP001177023">
    <property type="component" value="Unassembled WGS sequence"/>
</dbReference>
<feature type="non-terminal residue" evidence="1">
    <location>
        <position position="1"/>
    </location>
</feature>
<dbReference type="EMBL" id="CATQJA010001013">
    <property type="protein sequence ID" value="CAJ0565231.1"/>
    <property type="molecule type" value="Genomic_DNA"/>
</dbReference>